<feature type="chain" id="PRO_5023806885" description="DUF4220 domain-containing protein" evidence="2">
    <location>
        <begin position="20"/>
        <end position="503"/>
    </location>
</feature>
<dbReference type="EMBL" id="RWGY01000824">
    <property type="protein sequence ID" value="TVT98661.1"/>
    <property type="molecule type" value="Genomic_DNA"/>
</dbReference>
<dbReference type="PANTHER" id="PTHR31325">
    <property type="entry name" value="OS01G0798800 PROTEIN-RELATED"/>
    <property type="match status" value="1"/>
</dbReference>
<accession>A0A5J9SHE1</accession>
<evidence type="ECO:0008006" key="5">
    <source>
        <dbReference type="Google" id="ProtNLM"/>
    </source>
</evidence>
<reference evidence="3 4" key="1">
    <citation type="journal article" date="2019" name="Sci. Rep.">
        <title>A high-quality genome of Eragrostis curvula grass provides insights into Poaceae evolution and supports new strategies to enhance forage quality.</title>
        <authorList>
            <person name="Carballo J."/>
            <person name="Santos B.A.C.M."/>
            <person name="Zappacosta D."/>
            <person name="Garbus I."/>
            <person name="Selva J.P."/>
            <person name="Gallo C.A."/>
            <person name="Diaz A."/>
            <person name="Albertini E."/>
            <person name="Caccamo M."/>
            <person name="Echenique V."/>
        </authorList>
    </citation>
    <scope>NUCLEOTIDE SEQUENCE [LARGE SCALE GENOMIC DNA]</scope>
    <source>
        <strain evidence="4">cv. Victoria</strain>
        <tissue evidence="3">Leaf</tissue>
    </source>
</reference>
<keyword evidence="1" id="KW-0472">Membrane</keyword>
<comment type="caution">
    <text evidence="3">The sequence shown here is derived from an EMBL/GenBank/DDBJ whole genome shotgun (WGS) entry which is preliminary data.</text>
</comment>
<name>A0A5J9SHE1_9POAL</name>
<keyword evidence="1" id="KW-1133">Transmembrane helix</keyword>
<dbReference type="InterPro" id="IPR007658">
    <property type="entry name" value="DUF594"/>
</dbReference>
<keyword evidence="1" id="KW-0812">Transmembrane</keyword>
<feature type="transmembrane region" description="Helical" evidence="1">
    <location>
        <begin position="40"/>
        <end position="57"/>
    </location>
</feature>
<evidence type="ECO:0000256" key="2">
    <source>
        <dbReference type="SAM" id="SignalP"/>
    </source>
</evidence>
<feature type="signal peptide" evidence="2">
    <location>
        <begin position="1"/>
        <end position="19"/>
    </location>
</feature>
<feature type="transmembrane region" description="Helical" evidence="1">
    <location>
        <begin position="145"/>
        <end position="165"/>
    </location>
</feature>
<feature type="non-terminal residue" evidence="3">
    <location>
        <position position="1"/>
    </location>
</feature>
<evidence type="ECO:0000256" key="1">
    <source>
        <dbReference type="SAM" id="Phobius"/>
    </source>
</evidence>
<dbReference type="OrthoDB" id="686547at2759"/>
<evidence type="ECO:0000313" key="3">
    <source>
        <dbReference type="EMBL" id="TVT98661.1"/>
    </source>
</evidence>
<sequence>MGGQMWRVNALLLLSVVLAGVIVGIGGYGQRYRHHPFTRFIFIGASTLFVPIISYLVPTTDNGRYMDGGYDESGLVETMTGLCGGTFHPVVVYTCAYLVQIVAINTSVVVASDDREGRNRAPPIRFACSGGLDILPDLHPTLARVLYLLVCSILPFAIICAKMVLKYYAYGPYGHARQSVALGWNPHLVFGYMQQLQLGEESQHSAPTDAPPPPLLVLGEEPRHFDNVPPTQASQNTGLVTIDRFQQLDSVLLTPASQWLCLSFALFKLLRCRFASLLRLPDQKTKVKVSTEVKVGESFIWACNGKGTSDIILIWHIATCILEVKYPQGNDNEQGTQSISDNKITATHLSRYSAYLVAWYPELLPDDDSWSKSLYNDVKKEAGRLLHASSSTLASSTPEDEYRKLVALLGEPSNDEVLKNGVKLGKQLAELMEGEETAWKLLAGFWAEMILYVAPSDNLKGHSEAIARGGELITLLWAMLFHAGIVNRPTEAAGDTAPTTGVV</sequence>
<feature type="transmembrane region" description="Helical" evidence="1">
    <location>
        <begin position="6"/>
        <end position="28"/>
    </location>
</feature>
<dbReference type="Proteomes" id="UP000324897">
    <property type="component" value="Unassembled WGS sequence"/>
</dbReference>
<protein>
    <recommendedName>
        <fullName evidence="5">DUF4220 domain-containing protein</fullName>
    </recommendedName>
</protein>
<dbReference type="Pfam" id="PF04578">
    <property type="entry name" value="DUF594"/>
    <property type="match status" value="1"/>
</dbReference>
<dbReference type="Gramene" id="TVT98661">
    <property type="protein sequence ID" value="TVT98661"/>
    <property type="gene ID" value="EJB05_56015"/>
</dbReference>
<dbReference type="AlphaFoldDB" id="A0A5J9SHE1"/>
<keyword evidence="4" id="KW-1185">Reference proteome</keyword>
<organism evidence="3 4">
    <name type="scientific">Eragrostis curvula</name>
    <name type="common">weeping love grass</name>
    <dbReference type="NCBI Taxonomy" id="38414"/>
    <lineage>
        <taxon>Eukaryota</taxon>
        <taxon>Viridiplantae</taxon>
        <taxon>Streptophyta</taxon>
        <taxon>Embryophyta</taxon>
        <taxon>Tracheophyta</taxon>
        <taxon>Spermatophyta</taxon>
        <taxon>Magnoliopsida</taxon>
        <taxon>Liliopsida</taxon>
        <taxon>Poales</taxon>
        <taxon>Poaceae</taxon>
        <taxon>PACMAD clade</taxon>
        <taxon>Chloridoideae</taxon>
        <taxon>Eragrostideae</taxon>
        <taxon>Eragrostidinae</taxon>
        <taxon>Eragrostis</taxon>
    </lineage>
</organism>
<evidence type="ECO:0000313" key="4">
    <source>
        <dbReference type="Proteomes" id="UP000324897"/>
    </source>
</evidence>
<gene>
    <name evidence="3" type="ORF">EJB05_56015</name>
</gene>
<keyword evidence="2" id="KW-0732">Signal</keyword>
<proteinExistence type="predicted"/>